<reference evidence="2 3" key="1">
    <citation type="submission" date="2020-08" db="EMBL/GenBank/DDBJ databases">
        <title>Plant Genome Project.</title>
        <authorList>
            <person name="Zhang R.-G."/>
        </authorList>
    </citation>
    <scope>NUCLEOTIDE SEQUENCE [LARGE SCALE GENOMIC DNA]</scope>
    <source>
        <tissue evidence="2">Rhizome</tissue>
    </source>
</reference>
<dbReference type="EMBL" id="JACMSC010000004">
    <property type="protein sequence ID" value="KAG6526814.1"/>
    <property type="molecule type" value="Genomic_DNA"/>
</dbReference>
<evidence type="ECO:0000313" key="3">
    <source>
        <dbReference type="Proteomes" id="UP000734854"/>
    </source>
</evidence>
<accession>A0A8J5LVN6</accession>
<dbReference type="Proteomes" id="UP000734854">
    <property type="component" value="Unassembled WGS sequence"/>
</dbReference>
<name>A0A8J5LVN6_ZINOF</name>
<comment type="caution">
    <text evidence="2">The sequence shown here is derived from an EMBL/GenBank/DDBJ whole genome shotgun (WGS) entry which is preliminary data.</text>
</comment>
<gene>
    <name evidence="2" type="ORF">ZIOFF_016815</name>
</gene>
<evidence type="ECO:0000256" key="1">
    <source>
        <dbReference type="SAM" id="MobiDB-lite"/>
    </source>
</evidence>
<protein>
    <submittedName>
        <fullName evidence="2">Uncharacterized protein</fullName>
    </submittedName>
</protein>
<feature type="region of interest" description="Disordered" evidence="1">
    <location>
        <begin position="1"/>
        <end position="24"/>
    </location>
</feature>
<feature type="region of interest" description="Disordered" evidence="1">
    <location>
        <begin position="116"/>
        <end position="140"/>
    </location>
</feature>
<evidence type="ECO:0000313" key="2">
    <source>
        <dbReference type="EMBL" id="KAG6526814.1"/>
    </source>
</evidence>
<keyword evidence="3" id="KW-1185">Reference proteome</keyword>
<proteinExistence type="predicted"/>
<dbReference type="AlphaFoldDB" id="A0A8J5LVN6"/>
<feature type="compositionally biased region" description="Polar residues" evidence="1">
    <location>
        <begin position="116"/>
        <end position="133"/>
    </location>
</feature>
<organism evidence="2 3">
    <name type="scientific">Zingiber officinale</name>
    <name type="common">Ginger</name>
    <name type="synonym">Amomum zingiber</name>
    <dbReference type="NCBI Taxonomy" id="94328"/>
    <lineage>
        <taxon>Eukaryota</taxon>
        <taxon>Viridiplantae</taxon>
        <taxon>Streptophyta</taxon>
        <taxon>Embryophyta</taxon>
        <taxon>Tracheophyta</taxon>
        <taxon>Spermatophyta</taxon>
        <taxon>Magnoliopsida</taxon>
        <taxon>Liliopsida</taxon>
        <taxon>Zingiberales</taxon>
        <taxon>Zingiberaceae</taxon>
        <taxon>Zingiber</taxon>
    </lineage>
</organism>
<sequence>MLSASPDPHSRDSVGDDDEIQDSSPILFSPQVSQCLSRFLLWLLREEATTVGERVSRRLTGNSFVPGALLLSGSQIRSSMAEILAAPWRGWEVVIIPDSSEVSEITNSPSSNLMELGNPSSVAPVPDSSTTSEALEVPKSPDPNLMEFGNPSSVHLADGLIIQAAAQSPKNGANFDCLVSRELNQNPCLKSIPNHGKLYEFVAMKYHTSSSDIVSCNSYSTESSYDSSMSSESFDVQKELQEMREEHGEEMSTIFIRLTSQGTFLVHIGFCVQVVDVCTYFTLSALLEMQTVDISRTFCVHIYIPVTTLNVLRILRCAKGIAGNLVMYLREVLRCSNMVEMQALFYCSVLFFPAGFRLFWLELRFPAAGEAEDDAGTIRRSWGEHRATIGETLPGIVAARQLGGRPAVGPAGSRAFGGWMEARERRVMRLYYSILIAIVWMGCQCSKESLSGGRDQIQLDSDCPDYSCALIGELWCAHGSLTMSSLLDLSDPVWQRFGRQQSGNGGVCRDGGAETIGICGGGSVWVEGEWETAVAAAAAQSPKNGANFDCLISRELNQNSCLKSIPNHGKLYEFVAMKYDTSRSDIVSCNSCSTESSCDSSMSSESFDVQRELQEMRVEHGEELSTVGDI</sequence>